<dbReference type="InterPro" id="IPR029063">
    <property type="entry name" value="SAM-dependent_MTases_sf"/>
</dbReference>
<comment type="caution">
    <text evidence="4">The sequence shown here is derived from an EMBL/GenBank/DDBJ whole genome shotgun (WGS) entry which is preliminary data.</text>
</comment>
<sequence>MYTLLVKTLSGFEQLLVDDIREYGGEILSVQKRSVICKGDHRLVVDVNVRSGVTVFVYILLEKFTAASKEHYVRNVSKIPFQNFVKTHQTFAVKSDVFQCPWIDNSMYASLLLKDAIADVQRKTSGSRSNVNVENPDVEFYQYIYRDSVSIYINTSGQPLYKRGYKTLSAKAPVNEVLAHGILRLSKYNQNTPFVNPFCGSGTFISEAVMMRKKQYPNSYRQHFSFSNFSWESFDTYWKNLLNSVPQNTPLSDVEIYGIDNDYTAIKNAQKTLEKIAEGCKVRIERADFFQWKSPVDKAFLLMNVPYNQRLKIDSKAFFTKLGDTLKKNYSGSECWILSAGKEHTRHMGLKSSQTIPLYNGQLPVFLQQFHIY</sequence>
<evidence type="ECO:0000256" key="1">
    <source>
        <dbReference type="ARBA" id="ARBA00022603"/>
    </source>
</evidence>
<dbReference type="RefSeq" id="WP_124396707.1">
    <property type="nucleotide sequence ID" value="NZ_BHZE01000001.1"/>
</dbReference>
<reference evidence="4 5" key="1">
    <citation type="submission" date="2018-11" db="EMBL/GenBank/DDBJ databases">
        <title>Schleiferia aggregans sp. nov., a moderately thermophilic heterotrophic bacterium isolated from microbial mats at a terrestrial hot spring.</title>
        <authorList>
            <person name="Iino T."/>
            <person name="Ohkuma M."/>
            <person name="Haruta S."/>
        </authorList>
    </citation>
    <scope>NUCLEOTIDE SEQUENCE [LARGE SCALE GENOMIC DNA]</scope>
    <source>
        <strain evidence="4 5">LA</strain>
    </source>
</reference>
<dbReference type="SUPFAM" id="SSF53335">
    <property type="entry name" value="S-adenosyl-L-methionine-dependent methyltransferases"/>
    <property type="match status" value="1"/>
</dbReference>
<dbReference type="EMBL" id="BHZE01000001">
    <property type="protein sequence ID" value="GCD76632.1"/>
    <property type="molecule type" value="Genomic_DNA"/>
</dbReference>
<keyword evidence="1 4" id="KW-0489">Methyltransferase</keyword>
<dbReference type="CDD" id="cd11715">
    <property type="entry name" value="THUMP_AdoMetMT"/>
    <property type="match status" value="1"/>
</dbReference>
<evidence type="ECO:0000313" key="4">
    <source>
        <dbReference type="EMBL" id="GCD76632.1"/>
    </source>
</evidence>
<dbReference type="PROSITE" id="PS51165">
    <property type="entry name" value="THUMP"/>
    <property type="match status" value="1"/>
</dbReference>
<dbReference type="PANTHER" id="PTHR47313">
    <property type="entry name" value="RIBOSOMAL RNA LARGE SUBUNIT METHYLTRANSFERASE K/L"/>
    <property type="match status" value="1"/>
</dbReference>
<proteinExistence type="predicted"/>
<keyword evidence="2" id="KW-0694">RNA-binding</keyword>
<evidence type="ECO:0000259" key="3">
    <source>
        <dbReference type="PROSITE" id="PS51165"/>
    </source>
</evidence>
<name>A0A401XI08_9FLAO</name>
<dbReference type="Pfam" id="PF02926">
    <property type="entry name" value="THUMP"/>
    <property type="match status" value="1"/>
</dbReference>
<dbReference type="GO" id="GO:0070043">
    <property type="term" value="F:rRNA (guanine-N7-)-methyltransferase activity"/>
    <property type="evidence" value="ECO:0007669"/>
    <property type="project" value="TreeGrafter"/>
</dbReference>
<dbReference type="Pfam" id="PF01170">
    <property type="entry name" value="UPF0020"/>
    <property type="match status" value="1"/>
</dbReference>
<dbReference type="InterPro" id="IPR000241">
    <property type="entry name" value="RlmKL-like_Mtase"/>
</dbReference>
<keyword evidence="5" id="KW-1185">Reference proteome</keyword>
<dbReference type="GO" id="GO:0008990">
    <property type="term" value="F:rRNA (guanine-N2-)-methyltransferase activity"/>
    <property type="evidence" value="ECO:0007669"/>
    <property type="project" value="TreeGrafter"/>
</dbReference>
<feature type="domain" description="THUMP" evidence="3">
    <location>
        <begin position="43"/>
        <end position="155"/>
    </location>
</feature>
<dbReference type="OrthoDB" id="9809404at2"/>
<evidence type="ECO:0000313" key="5">
    <source>
        <dbReference type="Proteomes" id="UP000286715"/>
    </source>
</evidence>
<protein>
    <submittedName>
        <fullName evidence="4">RNA methyltransferase</fullName>
    </submittedName>
</protein>
<organism evidence="4 5">
    <name type="scientific">Thermaurantimonas aggregans</name>
    <dbReference type="NCBI Taxonomy" id="2173829"/>
    <lineage>
        <taxon>Bacteria</taxon>
        <taxon>Pseudomonadati</taxon>
        <taxon>Bacteroidota</taxon>
        <taxon>Flavobacteriia</taxon>
        <taxon>Flavobacteriales</taxon>
        <taxon>Schleiferiaceae</taxon>
        <taxon>Thermaurantimonas</taxon>
    </lineage>
</organism>
<gene>
    <name evidence="4" type="ORF">JCM31826_01140</name>
</gene>
<evidence type="ECO:0000256" key="2">
    <source>
        <dbReference type="PROSITE-ProRule" id="PRU00529"/>
    </source>
</evidence>
<dbReference type="Proteomes" id="UP000286715">
    <property type="component" value="Unassembled WGS sequence"/>
</dbReference>
<accession>A0A401XI08</accession>
<dbReference type="PANTHER" id="PTHR47313:SF1">
    <property type="entry name" value="RIBOSOMAL RNA LARGE SUBUNIT METHYLTRANSFERASE K_L"/>
    <property type="match status" value="1"/>
</dbReference>
<dbReference type="InterPro" id="IPR004114">
    <property type="entry name" value="THUMP_dom"/>
</dbReference>
<dbReference type="Gene3D" id="3.30.2130.30">
    <property type="match status" value="1"/>
</dbReference>
<dbReference type="AlphaFoldDB" id="A0A401XI08"/>
<dbReference type="GO" id="GO:0003723">
    <property type="term" value="F:RNA binding"/>
    <property type="evidence" value="ECO:0007669"/>
    <property type="project" value="UniProtKB-UniRule"/>
</dbReference>
<dbReference type="Gene3D" id="3.40.50.150">
    <property type="entry name" value="Vaccinia Virus protein VP39"/>
    <property type="match status" value="1"/>
</dbReference>
<keyword evidence="4" id="KW-0808">Transferase</keyword>